<dbReference type="PRINTS" id="PR00783">
    <property type="entry name" value="MINTRINSICP"/>
</dbReference>
<feature type="transmembrane region" description="Helical" evidence="8">
    <location>
        <begin position="187"/>
        <end position="205"/>
    </location>
</feature>
<feature type="transmembrane region" description="Helical" evidence="8">
    <location>
        <begin position="114"/>
        <end position="136"/>
    </location>
</feature>
<dbReference type="STRING" id="1806994.A0A507C6Q8"/>
<dbReference type="RefSeq" id="XP_031026941.1">
    <property type="nucleotide sequence ID" value="XM_031167097.1"/>
</dbReference>
<feature type="transmembrane region" description="Helical" evidence="8">
    <location>
        <begin position="156"/>
        <end position="175"/>
    </location>
</feature>
<evidence type="ECO:0000256" key="8">
    <source>
        <dbReference type="SAM" id="Phobius"/>
    </source>
</evidence>
<evidence type="ECO:0000256" key="4">
    <source>
        <dbReference type="ARBA" id="ARBA00022692"/>
    </source>
</evidence>
<evidence type="ECO:0000256" key="6">
    <source>
        <dbReference type="ARBA" id="ARBA00023136"/>
    </source>
</evidence>
<keyword evidence="4 8" id="KW-0812">Transmembrane</keyword>
<feature type="transmembrane region" description="Helical" evidence="8">
    <location>
        <begin position="379"/>
        <end position="398"/>
    </location>
</feature>
<dbReference type="InterPro" id="IPR023271">
    <property type="entry name" value="Aquaporin-like"/>
</dbReference>
<protein>
    <recommendedName>
        <fullName evidence="11">Aquaporin</fullName>
    </recommendedName>
</protein>
<dbReference type="SUPFAM" id="SSF81338">
    <property type="entry name" value="Aquaporin-like"/>
    <property type="match status" value="2"/>
</dbReference>
<dbReference type="GO" id="GO:0005886">
    <property type="term" value="C:plasma membrane"/>
    <property type="evidence" value="ECO:0007669"/>
    <property type="project" value="TreeGrafter"/>
</dbReference>
<feature type="transmembrane region" description="Helical" evidence="8">
    <location>
        <begin position="82"/>
        <end position="102"/>
    </location>
</feature>
<dbReference type="PANTHER" id="PTHR19139:SF199">
    <property type="entry name" value="MIP17260P"/>
    <property type="match status" value="1"/>
</dbReference>
<feature type="transmembrane region" description="Helical" evidence="8">
    <location>
        <begin position="337"/>
        <end position="359"/>
    </location>
</feature>
<dbReference type="InterPro" id="IPR000425">
    <property type="entry name" value="MIP"/>
</dbReference>
<dbReference type="EMBL" id="QEAO01000004">
    <property type="protein sequence ID" value="TPX36727.1"/>
    <property type="molecule type" value="Genomic_DNA"/>
</dbReference>
<dbReference type="Pfam" id="PF00230">
    <property type="entry name" value="MIP"/>
    <property type="match status" value="2"/>
</dbReference>
<feature type="transmembrane region" description="Helical" evidence="8">
    <location>
        <begin position="257"/>
        <end position="281"/>
    </location>
</feature>
<evidence type="ECO:0000313" key="9">
    <source>
        <dbReference type="EMBL" id="TPX36727.1"/>
    </source>
</evidence>
<dbReference type="OrthoDB" id="3222at2759"/>
<evidence type="ECO:0000313" key="10">
    <source>
        <dbReference type="Proteomes" id="UP000319731"/>
    </source>
</evidence>
<accession>A0A507C6Q8</accession>
<keyword evidence="5 8" id="KW-1133">Transmembrane helix</keyword>
<sequence length="501" mass="53079">MPPSLRHDILATADEFFATTIFLFGAYGTIRAGLTGANGALTNDSLIVIAFGFGCGFFDDFCMDSLEYIWSMVQSRNMHGGIPVWQNLVCPFFTITTIYTSNPSYSHPISLLRCISYTIAECLAAIFAAALIKALLPGDYIGATAPGLGSSLAQTWFLEMIMTCVLALVVLNAGIDGQTEQLAPLHIGLTLLVIHLGAVPFSGSGVNPARSLGSAVLSGVWTAHWIYWTAPIVGGLLGFAIWKLLQKGRAQPDNDFLAAVSEFIGTAMFLFLAYAGIQAAIQTSAGTFASTLLVVALSFGFSLMITIWTFAGVTGSPQNPAVCLAVYIIGEMSLKRMIFYIIAELLGALFAGGLTYAIFPNKVTGATTLGASTTQVQGAMLEAISTAILLFVILRNAVTGTSGIFGVSNTRGFRPDRPSSCNGAIYWHIREYCTFAWVYVVGQAIGVVIAVGVWKVASLTDEEVAADAAVEEEEEAAKAASPSPTGTLIGDELTDVKTEQV</sequence>
<evidence type="ECO:0000256" key="7">
    <source>
        <dbReference type="SAM" id="MobiDB-lite"/>
    </source>
</evidence>
<keyword evidence="10" id="KW-1185">Reference proteome</keyword>
<comment type="caution">
    <text evidence="9">The sequence shown here is derived from an EMBL/GenBank/DDBJ whole genome shotgun (WGS) entry which is preliminary data.</text>
</comment>
<keyword evidence="6 8" id="KW-0472">Membrane</keyword>
<evidence type="ECO:0000256" key="5">
    <source>
        <dbReference type="ARBA" id="ARBA00022989"/>
    </source>
</evidence>
<proteinExistence type="inferred from homology"/>
<feature type="transmembrane region" description="Helical" evidence="8">
    <location>
        <begin position="435"/>
        <end position="454"/>
    </location>
</feature>
<dbReference type="GeneID" id="42002394"/>
<dbReference type="Proteomes" id="UP000319731">
    <property type="component" value="Unassembled WGS sequence"/>
</dbReference>
<feature type="transmembrane region" description="Helical" evidence="8">
    <location>
        <begin position="46"/>
        <end position="70"/>
    </location>
</feature>
<evidence type="ECO:0000256" key="3">
    <source>
        <dbReference type="ARBA" id="ARBA00022448"/>
    </source>
</evidence>
<evidence type="ECO:0000256" key="1">
    <source>
        <dbReference type="ARBA" id="ARBA00004141"/>
    </source>
</evidence>
<dbReference type="InterPro" id="IPR034294">
    <property type="entry name" value="Aquaporin_transptr"/>
</dbReference>
<feature type="transmembrane region" description="Helical" evidence="8">
    <location>
        <begin position="16"/>
        <end position="34"/>
    </location>
</feature>
<keyword evidence="3" id="KW-0813">Transport</keyword>
<comment type="subcellular location">
    <subcellularLocation>
        <location evidence="1">Membrane</location>
        <topology evidence="1">Multi-pass membrane protein</topology>
    </subcellularLocation>
</comment>
<organism evidence="9 10">
    <name type="scientific">Synchytrium microbalum</name>
    <dbReference type="NCBI Taxonomy" id="1806994"/>
    <lineage>
        <taxon>Eukaryota</taxon>
        <taxon>Fungi</taxon>
        <taxon>Fungi incertae sedis</taxon>
        <taxon>Chytridiomycota</taxon>
        <taxon>Chytridiomycota incertae sedis</taxon>
        <taxon>Chytridiomycetes</taxon>
        <taxon>Synchytriales</taxon>
        <taxon>Synchytriaceae</taxon>
        <taxon>Synchytrium</taxon>
    </lineage>
</organism>
<feature type="transmembrane region" description="Helical" evidence="8">
    <location>
        <begin position="225"/>
        <end position="245"/>
    </location>
</feature>
<name>A0A507C6Q8_9FUNG</name>
<dbReference type="Gene3D" id="1.20.1080.10">
    <property type="entry name" value="Glycerol uptake facilitator protein"/>
    <property type="match status" value="2"/>
</dbReference>
<dbReference type="PANTHER" id="PTHR19139">
    <property type="entry name" value="AQUAPORIN TRANSPORTER"/>
    <property type="match status" value="1"/>
</dbReference>
<gene>
    <name evidence="9" type="ORF">SmJEL517_g01169</name>
</gene>
<feature type="region of interest" description="Disordered" evidence="7">
    <location>
        <begin position="470"/>
        <end position="501"/>
    </location>
</feature>
<reference evidence="9 10" key="1">
    <citation type="journal article" date="2019" name="Sci. Rep.">
        <title>Comparative genomics of chytrid fungi reveal insights into the obligate biotrophic and pathogenic lifestyle of Synchytrium endobioticum.</title>
        <authorList>
            <person name="van de Vossenberg B.T.L.H."/>
            <person name="Warris S."/>
            <person name="Nguyen H.D.T."/>
            <person name="van Gent-Pelzer M.P.E."/>
            <person name="Joly D.L."/>
            <person name="van de Geest H.C."/>
            <person name="Bonants P.J.M."/>
            <person name="Smith D.S."/>
            <person name="Levesque C.A."/>
            <person name="van der Lee T.A.J."/>
        </authorList>
    </citation>
    <scope>NUCLEOTIDE SEQUENCE [LARGE SCALE GENOMIC DNA]</scope>
    <source>
        <strain evidence="9 10">JEL517</strain>
    </source>
</reference>
<dbReference type="GO" id="GO:0015250">
    <property type="term" value="F:water channel activity"/>
    <property type="evidence" value="ECO:0007669"/>
    <property type="project" value="TreeGrafter"/>
</dbReference>
<evidence type="ECO:0008006" key="11">
    <source>
        <dbReference type="Google" id="ProtNLM"/>
    </source>
</evidence>
<comment type="similarity">
    <text evidence="2">Belongs to the MIP/aquaporin (TC 1.A.8) family.</text>
</comment>
<evidence type="ECO:0000256" key="2">
    <source>
        <dbReference type="ARBA" id="ARBA00006175"/>
    </source>
</evidence>
<feature type="transmembrane region" description="Helical" evidence="8">
    <location>
        <begin position="287"/>
        <end position="311"/>
    </location>
</feature>
<dbReference type="AlphaFoldDB" id="A0A507C6Q8"/>